<keyword evidence="6 9" id="KW-0443">Lipid metabolism</keyword>
<proteinExistence type="inferred from homology"/>
<dbReference type="SUPFAM" id="SSF54637">
    <property type="entry name" value="Thioesterase/thiol ester dehydrase-isomerase"/>
    <property type="match status" value="1"/>
</dbReference>
<keyword evidence="5 9" id="KW-0441">Lipid A biosynthesis</keyword>
<comment type="subcellular location">
    <subcellularLocation>
        <location evidence="1 9">Cytoplasm</location>
    </subcellularLocation>
</comment>
<sequence>MENIDITEILKVLPHRYPFVLIDKITSLEKSKNIVAIKNITINEQFFQGHFPGKPTMPGVLIIEAMAQAAAMLVAKSLDLSAENSIPYLAGIDKARFRRVVVPGDVLTIDVSIVQKKGSIWIAAGSAKVGEELAAESSLMAAIKTNS</sequence>
<evidence type="ECO:0000256" key="6">
    <source>
        <dbReference type="ARBA" id="ARBA00023098"/>
    </source>
</evidence>
<dbReference type="KEGG" id="ptc:phytr_8250"/>
<feature type="active site" evidence="9">
    <location>
        <position position="50"/>
    </location>
</feature>
<dbReference type="HAMAP" id="MF_00406">
    <property type="entry name" value="FabZ"/>
    <property type="match status" value="1"/>
</dbReference>
<gene>
    <name evidence="9" type="primary">fabZ</name>
    <name evidence="10" type="ORF">phytr_8250</name>
</gene>
<comment type="catalytic activity">
    <reaction evidence="9">
        <text>a (3R)-hydroxyacyl-[ACP] = a (2E)-enoyl-[ACP] + H2O</text>
        <dbReference type="Rhea" id="RHEA:13097"/>
        <dbReference type="Rhea" id="RHEA-COMP:9925"/>
        <dbReference type="Rhea" id="RHEA-COMP:9945"/>
        <dbReference type="ChEBI" id="CHEBI:15377"/>
        <dbReference type="ChEBI" id="CHEBI:78784"/>
        <dbReference type="ChEBI" id="CHEBI:78827"/>
        <dbReference type="EC" id="4.2.1.59"/>
    </reaction>
</comment>
<dbReference type="InterPro" id="IPR013114">
    <property type="entry name" value="FabA_FabZ"/>
</dbReference>
<dbReference type="Proteomes" id="UP000241762">
    <property type="component" value="Chromosome"/>
</dbReference>
<evidence type="ECO:0000256" key="3">
    <source>
        <dbReference type="ARBA" id="ARBA00022490"/>
    </source>
</evidence>
<dbReference type="PANTHER" id="PTHR30272">
    <property type="entry name" value="3-HYDROXYACYL-[ACYL-CARRIER-PROTEIN] DEHYDRATASE"/>
    <property type="match status" value="1"/>
</dbReference>
<keyword evidence="11" id="KW-1185">Reference proteome</keyword>
<organism evidence="10 11">
    <name type="scientific">Candidatus Phycorickettsia trachydisci</name>
    <dbReference type="NCBI Taxonomy" id="2115978"/>
    <lineage>
        <taxon>Bacteria</taxon>
        <taxon>Pseudomonadati</taxon>
        <taxon>Pseudomonadota</taxon>
        <taxon>Alphaproteobacteria</taxon>
        <taxon>Rickettsiales</taxon>
        <taxon>Rickettsiaceae</taxon>
        <taxon>Candidatus Phycorickettsia</taxon>
    </lineage>
</organism>
<evidence type="ECO:0000256" key="9">
    <source>
        <dbReference type="HAMAP-Rule" id="MF_00406"/>
    </source>
</evidence>
<evidence type="ECO:0000256" key="4">
    <source>
        <dbReference type="ARBA" id="ARBA00022516"/>
    </source>
</evidence>
<dbReference type="PANTHER" id="PTHR30272:SF1">
    <property type="entry name" value="3-HYDROXYACYL-[ACYL-CARRIER-PROTEIN] DEHYDRATASE"/>
    <property type="match status" value="1"/>
</dbReference>
<keyword evidence="4 9" id="KW-0444">Lipid biosynthesis</keyword>
<evidence type="ECO:0000313" key="11">
    <source>
        <dbReference type="Proteomes" id="UP000241762"/>
    </source>
</evidence>
<dbReference type="InterPro" id="IPR029069">
    <property type="entry name" value="HotDog_dom_sf"/>
</dbReference>
<dbReference type="EMBL" id="CP027845">
    <property type="protein sequence ID" value="AVP87757.1"/>
    <property type="molecule type" value="Genomic_DNA"/>
</dbReference>
<dbReference type="GO" id="GO:0005737">
    <property type="term" value="C:cytoplasm"/>
    <property type="evidence" value="ECO:0007669"/>
    <property type="project" value="UniProtKB-SubCell"/>
</dbReference>
<evidence type="ECO:0000256" key="2">
    <source>
        <dbReference type="ARBA" id="ARBA00009174"/>
    </source>
</evidence>
<dbReference type="CDD" id="cd01288">
    <property type="entry name" value="FabZ"/>
    <property type="match status" value="1"/>
</dbReference>
<dbReference type="GO" id="GO:0006633">
    <property type="term" value="P:fatty acid biosynthetic process"/>
    <property type="evidence" value="ECO:0007669"/>
    <property type="project" value="UniProtKB-UniRule"/>
</dbReference>
<keyword evidence="3 9" id="KW-0963">Cytoplasm</keyword>
<evidence type="ECO:0000313" key="10">
    <source>
        <dbReference type="EMBL" id="AVP87757.1"/>
    </source>
</evidence>
<dbReference type="InterPro" id="IPR010084">
    <property type="entry name" value="FabZ"/>
</dbReference>
<comment type="function">
    <text evidence="8 9">Involved in unsaturated fatty acids biosynthesis. Catalyzes the dehydration of short chain beta-hydroxyacyl-ACPs and long chain saturated and unsaturated beta-hydroxyacyl-ACPs.</text>
</comment>
<comment type="similarity">
    <text evidence="2 9">Belongs to the thioester dehydratase family. FabZ subfamily.</text>
</comment>
<dbReference type="EC" id="4.2.1.59" evidence="9"/>
<dbReference type="RefSeq" id="WP_199843750.1">
    <property type="nucleotide sequence ID" value="NZ_CP027845.1"/>
</dbReference>
<dbReference type="FunFam" id="3.10.129.10:FF:000001">
    <property type="entry name" value="3-hydroxyacyl-[acyl-carrier-protein] dehydratase FabZ"/>
    <property type="match status" value="1"/>
</dbReference>
<dbReference type="NCBIfam" id="TIGR01750">
    <property type="entry name" value="fabZ"/>
    <property type="match status" value="1"/>
</dbReference>
<dbReference type="Pfam" id="PF07977">
    <property type="entry name" value="FabA"/>
    <property type="match status" value="1"/>
</dbReference>
<dbReference type="Gene3D" id="3.10.129.10">
    <property type="entry name" value="Hotdog Thioesterase"/>
    <property type="match status" value="1"/>
</dbReference>
<dbReference type="AlphaFoldDB" id="A0A2P1P922"/>
<evidence type="ECO:0000256" key="5">
    <source>
        <dbReference type="ARBA" id="ARBA00022556"/>
    </source>
</evidence>
<protein>
    <recommendedName>
        <fullName evidence="9">3-hydroxyacyl-[acyl-carrier-protein] dehydratase FabZ</fullName>
        <ecNumber evidence="9">4.2.1.59</ecNumber>
    </recommendedName>
    <alternativeName>
        <fullName evidence="9">(3R)-hydroxymyristoyl-[acyl-carrier-protein] dehydratase</fullName>
        <shortName evidence="9">(3R)-hydroxymyristoyl-ACP dehydrase</shortName>
    </alternativeName>
    <alternativeName>
        <fullName evidence="9">Beta-hydroxyacyl-ACP dehydratase</fullName>
    </alternativeName>
</protein>
<name>A0A2P1P922_9RICK</name>
<evidence type="ECO:0000256" key="8">
    <source>
        <dbReference type="ARBA" id="ARBA00025049"/>
    </source>
</evidence>
<dbReference type="GO" id="GO:0016020">
    <property type="term" value="C:membrane"/>
    <property type="evidence" value="ECO:0007669"/>
    <property type="project" value="GOC"/>
</dbReference>
<reference evidence="10 11" key="1">
    <citation type="submission" date="2018-03" db="EMBL/GenBank/DDBJ databases">
        <title>A gene transfer event suggests a long-term partnership between eustigmatophyte algae and a novel lineage of endosymbiotic bacteria.</title>
        <authorList>
            <person name="Yurchenko T."/>
            <person name="Sevcikova T."/>
            <person name="Pribyl P."/>
            <person name="El Karkouri K."/>
            <person name="Klimes V."/>
            <person name="Amaral R."/>
            <person name="Zbrankova V."/>
            <person name="Kim E."/>
            <person name="Raoult D."/>
            <person name="Santos L.M.A."/>
            <person name="Elias M."/>
        </authorList>
    </citation>
    <scope>NUCLEOTIDE SEQUENCE [LARGE SCALE GENOMIC DNA]</scope>
    <source>
        <strain evidence="10">CCALA 838</strain>
    </source>
</reference>
<dbReference type="GO" id="GO:0019171">
    <property type="term" value="F:(3R)-hydroxyacyl-[acyl-carrier-protein] dehydratase activity"/>
    <property type="evidence" value="ECO:0007669"/>
    <property type="project" value="UniProtKB-EC"/>
</dbReference>
<keyword evidence="7 9" id="KW-0456">Lyase</keyword>
<evidence type="ECO:0000256" key="1">
    <source>
        <dbReference type="ARBA" id="ARBA00004496"/>
    </source>
</evidence>
<dbReference type="GO" id="GO:0009245">
    <property type="term" value="P:lipid A biosynthetic process"/>
    <property type="evidence" value="ECO:0007669"/>
    <property type="project" value="UniProtKB-UniRule"/>
</dbReference>
<evidence type="ECO:0000256" key="7">
    <source>
        <dbReference type="ARBA" id="ARBA00023239"/>
    </source>
</evidence>
<dbReference type="NCBIfam" id="NF000582">
    <property type="entry name" value="PRK00006.1"/>
    <property type="match status" value="1"/>
</dbReference>
<accession>A0A2P1P922</accession>